<accession>A0A6P8SX13</accession>
<proteinExistence type="predicted"/>
<keyword evidence="1" id="KW-1185">Reference proteome</keyword>
<dbReference type="Proteomes" id="UP000515161">
    <property type="component" value="Unplaced"/>
</dbReference>
<reference evidence="2" key="1">
    <citation type="submission" date="2025-08" db="UniProtKB">
        <authorList>
            <consortium name="RefSeq"/>
        </authorList>
    </citation>
    <scope>IDENTIFICATION</scope>
</reference>
<dbReference type="AlphaFoldDB" id="A0A6P8SX13"/>
<protein>
    <submittedName>
        <fullName evidence="2">Uncharacterized protein LOC117535182 isoform X2</fullName>
    </submittedName>
</protein>
<name>A0A6P8SX13_GYMAC</name>
<evidence type="ECO:0000313" key="2">
    <source>
        <dbReference type="RefSeq" id="XP_034055458.1"/>
    </source>
</evidence>
<evidence type="ECO:0000313" key="1">
    <source>
        <dbReference type="Proteomes" id="UP000515161"/>
    </source>
</evidence>
<organism evidence="1 2">
    <name type="scientific">Gymnodraco acuticeps</name>
    <name type="common">Antarctic dragonfish</name>
    <dbReference type="NCBI Taxonomy" id="8218"/>
    <lineage>
        <taxon>Eukaryota</taxon>
        <taxon>Metazoa</taxon>
        <taxon>Chordata</taxon>
        <taxon>Craniata</taxon>
        <taxon>Vertebrata</taxon>
        <taxon>Euteleostomi</taxon>
        <taxon>Actinopterygii</taxon>
        <taxon>Neopterygii</taxon>
        <taxon>Teleostei</taxon>
        <taxon>Neoteleostei</taxon>
        <taxon>Acanthomorphata</taxon>
        <taxon>Eupercaria</taxon>
        <taxon>Perciformes</taxon>
        <taxon>Notothenioidei</taxon>
        <taxon>Bathydraconidae</taxon>
        <taxon>Gymnodraco</taxon>
    </lineage>
</organism>
<dbReference type="GeneID" id="117535182"/>
<dbReference type="RefSeq" id="XP_034055458.1">
    <property type="nucleotide sequence ID" value="XM_034199567.1"/>
</dbReference>
<sequence>MAEIALAFFVADEVDAIEIPHVLYGEGHDEHRLRRSVPKVQQFVEEVVPQYSPSDFKSNFRLSRGHVEDVMTTIGPFYLNRQHSVLTGWRGMPGEECQLGMEQAFQEQAFQEQAFQEQAFQEQAFQEQAFQEQA</sequence>
<gene>
    <name evidence="2" type="primary">LOC117535182</name>
</gene>